<sequence>MITLTRLSGSQFVLNSDLIERVESSPDTVICLVDGKKYVVAESVAQVVEAVREHRTRLIVASASRADEGQSRSTLATVTDLAAALPGPEGTRRS</sequence>
<name>A0A3L8PMB6_9ACTN</name>
<proteinExistence type="predicted"/>
<keyword evidence="1" id="KW-0969">Cilium</keyword>
<dbReference type="PANTHER" id="PTHR39185">
    <property type="entry name" value="SWARMING MOTILITY PROTEIN SWRD"/>
    <property type="match status" value="1"/>
</dbReference>
<gene>
    <name evidence="1" type="ORF">D9V41_05200</name>
</gene>
<reference evidence="1 2" key="1">
    <citation type="submission" date="2018-10" db="EMBL/GenBank/DDBJ databases">
        <title>Aeromicrobium sp. 9W16Y-2 whole genome shotgun sequence.</title>
        <authorList>
            <person name="Li F."/>
        </authorList>
    </citation>
    <scope>NUCLEOTIDE SEQUENCE [LARGE SCALE GENOMIC DNA]</scope>
    <source>
        <strain evidence="1 2">9W16Y-2</strain>
    </source>
</reference>
<dbReference type="OrthoDB" id="9799862at2"/>
<dbReference type="PANTHER" id="PTHR39185:SF1">
    <property type="entry name" value="SWARMING MOTILITY PROTEIN SWRD"/>
    <property type="match status" value="1"/>
</dbReference>
<keyword evidence="2" id="KW-1185">Reference proteome</keyword>
<organism evidence="1 2">
    <name type="scientific">Aeromicrobium phragmitis</name>
    <dbReference type="NCBI Taxonomy" id="2478914"/>
    <lineage>
        <taxon>Bacteria</taxon>
        <taxon>Bacillati</taxon>
        <taxon>Actinomycetota</taxon>
        <taxon>Actinomycetes</taxon>
        <taxon>Propionibacteriales</taxon>
        <taxon>Nocardioidaceae</taxon>
        <taxon>Aeromicrobium</taxon>
    </lineage>
</organism>
<dbReference type="EMBL" id="RDBF01000003">
    <property type="protein sequence ID" value="RLV56475.1"/>
    <property type="molecule type" value="Genomic_DNA"/>
</dbReference>
<dbReference type="AlphaFoldDB" id="A0A3L8PMB6"/>
<dbReference type="Pfam" id="PF06289">
    <property type="entry name" value="FlbD"/>
    <property type="match status" value="1"/>
</dbReference>
<comment type="caution">
    <text evidence="1">The sequence shown here is derived from an EMBL/GenBank/DDBJ whole genome shotgun (WGS) entry which is preliminary data.</text>
</comment>
<evidence type="ECO:0000313" key="2">
    <source>
        <dbReference type="Proteomes" id="UP000282515"/>
    </source>
</evidence>
<keyword evidence="1" id="KW-0966">Cell projection</keyword>
<evidence type="ECO:0000313" key="1">
    <source>
        <dbReference type="EMBL" id="RLV56475.1"/>
    </source>
</evidence>
<protein>
    <submittedName>
        <fullName evidence="1">Flagellar protein FlbD</fullName>
    </submittedName>
</protein>
<keyword evidence="1" id="KW-0282">Flagellum</keyword>
<dbReference type="InterPro" id="IPR009384">
    <property type="entry name" value="SwrD-like"/>
</dbReference>
<dbReference type="RefSeq" id="WP_121793482.1">
    <property type="nucleotide sequence ID" value="NZ_RDBF01000003.1"/>
</dbReference>
<dbReference type="Proteomes" id="UP000282515">
    <property type="component" value="Unassembled WGS sequence"/>
</dbReference>
<accession>A0A3L8PMB6</accession>